<keyword evidence="2" id="KW-1185">Reference proteome</keyword>
<protein>
    <submittedName>
        <fullName evidence="1">Uncharacterized protein</fullName>
    </submittedName>
</protein>
<organism evidence="1 2">
    <name type="scientific">Larkinella terrae</name>
    <dbReference type="NCBI Taxonomy" id="2025311"/>
    <lineage>
        <taxon>Bacteria</taxon>
        <taxon>Pseudomonadati</taxon>
        <taxon>Bacteroidota</taxon>
        <taxon>Cytophagia</taxon>
        <taxon>Cytophagales</taxon>
        <taxon>Spirosomataceae</taxon>
        <taxon>Larkinella</taxon>
    </lineage>
</organism>
<dbReference type="OrthoDB" id="959944at2"/>
<gene>
    <name evidence="1" type="ORF">GJJ30_16315</name>
</gene>
<dbReference type="Proteomes" id="UP000441754">
    <property type="component" value="Unassembled WGS sequence"/>
</dbReference>
<proteinExistence type="predicted"/>
<name>A0A7K0EM50_9BACT</name>
<dbReference type="RefSeq" id="WP_154176228.1">
    <property type="nucleotide sequence ID" value="NZ_WJXZ01000009.1"/>
</dbReference>
<evidence type="ECO:0000313" key="1">
    <source>
        <dbReference type="EMBL" id="MRS62865.1"/>
    </source>
</evidence>
<dbReference type="EMBL" id="WJXZ01000009">
    <property type="protein sequence ID" value="MRS62865.1"/>
    <property type="molecule type" value="Genomic_DNA"/>
</dbReference>
<sequence>MKYQPLPAPEKYRLLDHSVRLVWDQLELEQINWLVHQSFYFKNFLFADLSYYGQVFSLDIKIGPDEVTTLFFPKSEIGTMTDEMIRIIIDCLMTVSENVAKTNNLEVPEHLA</sequence>
<evidence type="ECO:0000313" key="2">
    <source>
        <dbReference type="Proteomes" id="UP000441754"/>
    </source>
</evidence>
<accession>A0A7K0EM50</accession>
<comment type="caution">
    <text evidence="1">The sequence shown here is derived from an EMBL/GenBank/DDBJ whole genome shotgun (WGS) entry which is preliminary data.</text>
</comment>
<dbReference type="AlphaFoldDB" id="A0A7K0EM50"/>
<reference evidence="1 2" key="1">
    <citation type="journal article" date="2018" name="Antonie Van Leeuwenhoek">
        <title>Larkinella terrae sp. nov., isolated from soil on Jeju Island, South Korea.</title>
        <authorList>
            <person name="Ten L.N."/>
            <person name="Jeon J."/>
            <person name="Park S.J."/>
            <person name="Park S."/>
            <person name="Lee S.Y."/>
            <person name="Kim M.K."/>
            <person name="Jung H.Y."/>
        </authorList>
    </citation>
    <scope>NUCLEOTIDE SEQUENCE [LARGE SCALE GENOMIC DNA]</scope>
    <source>
        <strain evidence="1 2">KCTC 52001</strain>
    </source>
</reference>